<dbReference type="RefSeq" id="WP_076404720.1">
    <property type="nucleotide sequence ID" value="NZ_FTMI01000003.1"/>
</dbReference>
<gene>
    <name evidence="1" type="ORF">SAMN05518682_1787</name>
</gene>
<evidence type="ECO:0000313" key="2">
    <source>
        <dbReference type="Proteomes" id="UP000186235"/>
    </source>
</evidence>
<proteinExistence type="predicted"/>
<accession>A0A1N6R9Q9</accession>
<dbReference type="SUPFAM" id="SSF54427">
    <property type="entry name" value="NTF2-like"/>
    <property type="match status" value="1"/>
</dbReference>
<keyword evidence="2" id="KW-1185">Reference proteome</keyword>
<reference evidence="2" key="1">
    <citation type="submission" date="2017-01" db="EMBL/GenBank/DDBJ databases">
        <authorList>
            <person name="Varghese N."/>
            <person name="Submissions S."/>
        </authorList>
    </citation>
    <scope>NUCLEOTIDE SEQUENCE [LARGE SCALE GENOMIC DNA]</scope>
    <source>
        <strain evidence="2">3bp</strain>
    </source>
</reference>
<sequence length="133" mass="14485">METSTESFDADDVRTFLTTYGVALSTGDLDTIGESYAFPALVVGTTGSVLLGDPEDVRASTAELARGFRERGLVGVVAHLVGVEEVGDALVWAHARWSYRDEYANEQEAQEVRYLLRRARDTFEVCVAVPVGP</sequence>
<dbReference type="InterPro" id="IPR032710">
    <property type="entry name" value="NTF2-like_dom_sf"/>
</dbReference>
<dbReference type="Proteomes" id="UP000186235">
    <property type="component" value="Unassembled WGS sequence"/>
</dbReference>
<dbReference type="EMBL" id="FTMI01000003">
    <property type="protein sequence ID" value="SIQ25574.1"/>
    <property type="molecule type" value="Genomic_DNA"/>
</dbReference>
<organism evidence="1 2">
    <name type="scientific">Cellulosimicrobium aquatile</name>
    <dbReference type="NCBI Taxonomy" id="1612203"/>
    <lineage>
        <taxon>Bacteria</taxon>
        <taxon>Bacillati</taxon>
        <taxon>Actinomycetota</taxon>
        <taxon>Actinomycetes</taxon>
        <taxon>Micrococcales</taxon>
        <taxon>Promicromonosporaceae</taxon>
        <taxon>Cellulosimicrobium</taxon>
    </lineage>
</organism>
<name>A0A1N6R9Q9_9MICO</name>
<dbReference type="AlphaFoldDB" id="A0A1N6R9Q9"/>
<evidence type="ECO:0008006" key="3">
    <source>
        <dbReference type="Google" id="ProtNLM"/>
    </source>
</evidence>
<evidence type="ECO:0000313" key="1">
    <source>
        <dbReference type="EMBL" id="SIQ25574.1"/>
    </source>
</evidence>
<dbReference type="Gene3D" id="3.10.450.50">
    <property type="match status" value="1"/>
</dbReference>
<protein>
    <recommendedName>
        <fullName evidence="3">SnoaL-like domain-containing protein</fullName>
    </recommendedName>
</protein>